<comment type="caution">
    <text evidence="1">The sequence shown here is derived from an EMBL/GenBank/DDBJ whole genome shotgun (WGS) entry which is preliminary data.</text>
</comment>
<dbReference type="OrthoDB" id="177427at2157"/>
<gene>
    <name evidence="1" type="ORF">CP557_19875</name>
</gene>
<dbReference type="AlphaFoldDB" id="A0A2A5QPH4"/>
<evidence type="ECO:0000313" key="1">
    <source>
        <dbReference type="EMBL" id="PCR88756.1"/>
    </source>
</evidence>
<evidence type="ECO:0008006" key="3">
    <source>
        <dbReference type="Google" id="ProtNLM"/>
    </source>
</evidence>
<keyword evidence="2" id="KW-1185">Reference proteome</keyword>
<dbReference type="RefSeq" id="WP_097381777.1">
    <property type="nucleotide sequence ID" value="NZ_NXNI01000002.1"/>
</dbReference>
<sequence>MSDPDLLKERIVEELERERQTHKSLRLTLSEKYDYSEEAVSRGISTLHDAGVITHDQGFFELTNN</sequence>
<reference evidence="1 2" key="1">
    <citation type="submission" date="2017-09" db="EMBL/GenBank/DDBJ databases">
        <title>Genome sequences of Natrinema ejinorence JCM 13890T.</title>
        <authorList>
            <person name="Roh S.W."/>
            <person name="Kim Y.B."/>
            <person name="Kim J.Y."/>
        </authorList>
    </citation>
    <scope>NUCLEOTIDE SEQUENCE [LARGE SCALE GENOMIC DNA]</scope>
    <source>
        <strain evidence="1 2">JCM 13890</strain>
    </source>
</reference>
<accession>A0A2A5QPH4</accession>
<protein>
    <recommendedName>
        <fullName evidence="3">MarR family transcriptional regulator</fullName>
    </recommendedName>
</protein>
<name>A0A2A5QPH4_9EURY</name>
<organism evidence="1 2">
    <name type="scientific">Natrinema ejinorense</name>
    <dbReference type="NCBI Taxonomy" id="373386"/>
    <lineage>
        <taxon>Archaea</taxon>
        <taxon>Methanobacteriati</taxon>
        <taxon>Methanobacteriota</taxon>
        <taxon>Stenosarchaea group</taxon>
        <taxon>Halobacteria</taxon>
        <taxon>Halobacteriales</taxon>
        <taxon>Natrialbaceae</taxon>
        <taxon>Natrinema</taxon>
    </lineage>
</organism>
<dbReference type="Proteomes" id="UP000219689">
    <property type="component" value="Unassembled WGS sequence"/>
</dbReference>
<evidence type="ECO:0000313" key="2">
    <source>
        <dbReference type="Proteomes" id="UP000219689"/>
    </source>
</evidence>
<dbReference type="EMBL" id="NXNI01000002">
    <property type="protein sequence ID" value="PCR88756.1"/>
    <property type="molecule type" value="Genomic_DNA"/>
</dbReference>
<proteinExistence type="predicted"/>